<dbReference type="Pfam" id="PF13966">
    <property type="entry name" value="zf-RVT"/>
    <property type="match status" value="1"/>
</dbReference>
<sequence>MKKPIGINIGEDIVIWHFKGNGISTGEDTAIWHIEGNGMFSVKSGYWLGCHMVLSLSTSDNSICKKRLNTLWKLEMPFKVKIFIWKACNNYIPTLSKLESRGMKVKNIYPLCRRDAESTLHVLWECHKLKYARLEWYPKKALAHRIHPNFFEFISSLM</sequence>
<feature type="domain" description="Reverse transcriptase zinc-binding" evidence="1">
    <location>
        <begin position="63"/>
        <end position="128"/>
    </location>
</feature>
<keyword evidence="3" id="KW-1185">Reference proteome</keyword>
<dbReference type="AlphaFoldDB" id="A0AAD9TUY9"/>
<gene>
    <name evidence="2" type="ORF">Ddye_024174</name>
</gene>
<organism evidence="2 3">
    <name type="scientific">Dipteronia dyeriana</name>
    <dbReference type="NCBI Taxonomy" id="168575"/>
    <lineage>
        <taxon>Eukaryota</taxon>
        <taxon>Viridiplantae</taxon>
        <taxon>Streptophyta</taxon>
        <taxon>Embryophyta</taxon>
        <taxon>Tracheophyta</taxon>
        <taxon>Spermatophyta</taxon>
        <taxon>Magnoliopsida</taxon>
        <taxon>eudicotyledons</taxon>
        <taxon>Gunneridae</taxon>
        <taxon>Pentapetalae</taxon>
        <taxon>rosids</taxon>
        <taxon>malvids</taxon>
        <taxon>Sapindales</taxon>
        <taxon>Sapindaceae</taxon>
        <taxon>Hippocastanoideae</taxon>
        <taxon>Acereae</taxon>
        <taxon>Dipteronia</taxon>
    </lineage>
</organism>
<dbReference type="InterPro" id="IPR026960">
    <property type="entry name" value="RVT-Znf"/>
</dbReference>
<protein>
    <recommendedName>
        <fullName evidence="1">Reverse transcriptase zinc-binding domain-containing protein</fullName>
    </recommendedName>
</protein>
<name>A0AAD9TUY9_9ROSI</name>
<evidence type="ECO:0000259" key="1">
    <source>
        <dbReference type="Pfam" id="PF13966"/>
    </source>
</evidence>
<dbReference type="Proteomes" id="UP001280121">
    <property type="component" value="Unassembled WGS sequence"/>
</dbReference>
<evidence type="ECO:0000313" key="2">
    <source>
        <dbReference type="EMBL" id="KAK2642411.1"/>
    </source>
</evidence>
<reference evidence="2" key="1">
    <citation type="journal article" date="2023" name="Plant J.">
        <title>Genome sequences and population genomics provide insights into the demographic history, inbreeding, and mutation load of two 'living fossil' tree species of Dipteronia.</title>
        <authorList>
            <person name="Feng Y."/>
            <person name="Comes H.P."/>
            <person name="Chen J."/>
            <person name="Zhu S."/>
            <person name="Lu R."/>
            <person name="Zhang X."/>
            <person name="Li P."/>
            <person name="Qiu J."/>
            <person name="Olsen K.M."/>
            <person name="Qiu Y."/>
        </authorList>
    </citation>
    <scope>NUCLEOTIDE SEQUENCE</scope>
    <source>
        <strain evidence="2">KIB01</strain>
    </source>
</reference>
<accession>A0AAD9TUY9</accession>
<dbReference type="EMBL" id="JANJYI010000007">
    <property type="protein sequence ID" value="KAK2642411.1"/>
    <property type="molecule type" value="Genomic_DNA"/>
</dbReference>
<proteinExistence type="predicted"/>
<comment type="caution">
    <text evidence="2">The sequence shown here is derived from an EMBL/GenBank/DDBJ whole genome shotgun (WGS) entry which is preliminary data.</text>
</comment>
<evidence type="ECO:0000313" key="3">
    <source>
        <dbReference type="Proteomes" id="UP001280121"/>
    </source>
</evidence>